<name>A0AAD9ILT3_PROWI</name>
<proteinExistence type="predicted"/>
<protein>
    <recommendedName>
        <fullName evidence="3">GATA-type domain-containing protein</fullName>
    </recommendedName>
</protein>
<gene>
    <name evidence="4" type="ORF">QBZ16_002356</name>
</gene>
<evidence type="ECO:0000256" key="2">
    <source>
        <dbReference type="SAM" id="MobiDB-lite"/>
    </source>
</evidence>
<feature type="compositionally biased region" description="Polar residues" evidence="2">
    <location>
        <begin position="158"/>
        <end position="172"/>
    </location>
</feature>
<feature type="compositionally biased region" description="Low complexity" evidence="2">
    <location>
        <begin position="30"/>
        <end position="45"/>
    </location>
</feature>
<feature type="region of interest" description="Disordered" evidence="2">
    <location>
        <begin position="1"/>
        <end position="46"/>
    </location>
</feature>
<sequence length="336" mass="34630">MLASEMQFDGELKAKLSSAPSPEIPSADVSAEAAQQQHSEAQTASWMSNGTAIRLPGDQSVHGSPARLLPVELSPAGPCAGRHPRVPPALFKPAPPVSTQVPPWRPLDTPASPSRNGLHLLLRVCEALDPAGEHCSVVLSAAMGTKRAASPSELLGQLCSSPQPTSRASLTPGSAAKRVRRMSSGGRGGALERATISGPCTNPDCERPLVSPQWRKGPPSNPILCNACGTRWLRNGTLKPLVPRRGLRYKATKAGGKPAASSATSSSAEATPMTAGANALPSNPARETCLSPPQTPVLVLASPAERQALGVPVLTPLRLPGSIHCAPLASPAALAL</sequence>
<evidence type="ECO:0000256" key="1">
    <source>
        <dbReference type="PROSITE-ProRule" id="PRU00094"/>
    </source>
</evidence>
<accession>A0AAD9ILT3</accession>
<dbReference type="SMART" id="SM00401">
    <property type="entry name" value="ZnF_GATA"/>
    <property type="match status" value="1"/>
</dbReference>
<evidence type="ECO:0000259" key="3">
    <source>
        <dbReference type="PROSITE" id="PS50114"/>
    </source>
</evidence>
<comment type="caution">
    <text evidence="4">The sequence shown here is derived from an EMBL/GenBank/DDBJ whole genome shotgun (WGS) entry which is preliminary data.</text>
</comment>
<dbReference type="EMBL" id="JASFZW010000002">
    <property type="protein sequence ID" value="KAK2079961.1"/>
    <property type="molecule type" value="Genomic_DNA"/>
</dbReference>
<dbReference type="AlphaFoldDB" id="A0AAD9ILT3"/>
<dbReference type="InterPro" id="IPR013088">
    <property type="entry name" value="Znf_NHR/GATA"/>
</dbReference>
<dbReference type="Pfam" id="PF00320">
    <property type="entry name" value="GATA"/>
    <property type="match status" value="1"/>
</dbReference>
<dbReference type="Gene3D" id="3.30.50.10">
    <property type="entry name" value="Erythroid Transcription Factor GATA-1, subunit A"/>
    <property type="match status" value="1"/>
</dbReference>
<dbReference type="Proteomes" id="UP001255856">
    <property type="component" value="Unassembled WGS sequence"/>
</dbReference>
<evidence type="ECO:0000313" key="4">
    <source>
        <dbReference type="EMBL" id="KAK2079961.1"/>
    </source>
</evidence>
<feature type="region of interest" description="Disordered" evidence="2">
    <location>
        <begin position="158"/>
        <end position="202"/>
    </location>
</feature>
<keyword evidence="1" id="KW-0479">Metal-binding</keyword>
<keyword evidence="1" id="KW-0863">Zinc-finger</keyword>
<dbReference type="PROSITE" id="PS50114">
    <property type="entry name" value="GATA_ZN_FINGER_2"/>
    <property type="match status" value="1"/>
</dbReference>
<dbReference type="CDD" id="cd00202">
    <property type="entry name" value="ZnF_GATA"/>
    <property type="match status" value="1"/>
</dbReference>
<dbReference type="SUPFAM" id="SSF57716">
    <property type="entry name" value="Glucocorticoid receptor-like (DNA-binding domain)"/>
    <property type="match status" value="1"/>
</dbReference>
<feature type="region of interest" description="Disordered" evidence="2">
    <location>
        <begin position="251"/>
        <end position="290"/>
    </location>
</feature>
<organism evidence="4 5">
    <name type="scientific">Prototheca wickerhamii</name>
    <dbReference type="NCBI Taxonomy" id="3111"/>
    <lineage>
        <taxon>Eukaryota</taxon>
        <taxon>Viridiplantae</taxon>
        <taxon>Chlorophyta</taxon>
        <taxon>core chlorophytes</taxon>
        <taxon>Trebouxiophyceae</taxon>
        <taxon>Chlorellales</taxon>
        <taxon>Chlorellaceae</taxon>
        <taxon>Prototheca</taxon>
    </lineage>
</organism>
<dbReference type="GO" id="GO:0008270">
    <property type="term" value="F:zinc ion binding"/>
    <property type="evidence" value="ECO:0007669"/>
    <property type="project" value="UniProtKB-KW"/>
</dbReference>
<dbReference type="GO" id="GO:0043565">
    <property type="term" value="F:sequence-specific DNA binding"/>
    <property type="evidence" value="ECO:0007669"/>
    <property type="project" value="InterPro"/>
</dbReference>
<keyword evidence="1" id="KW-0862">Zinc</keyword>
<feature type="domain" description="GATA-type" evidence="3">
    <location>
        <begin position="211"/>
        <end position="253"/>
    </location>
</feature>
<dbReference type="InterPro" id="IPR000679">
    <property type="entry name" value="Znf_GATA"/>
</dbReference>
<feature type="compositionally biased region" description="Low complexity" evidence="2">
    <location>
        <begin position="252"/>
        <end position="275"/>
    </location>
</feature>
<dbReference type="GO" id="GO:0006355">
    <property type="term" value="P:regulation of DNA-templated transcription"/>
    <property type="evidence" value="ECO:0007669"/>
    <property type="project" value="InterPro"/>
</dbReference>
<evidence type="ECO:0000313" key="5">
    <source>
        <dbReference type="Proteomes" id="UP001255856"/>
    </source>
</evidence>
<reference evidence="4" key="1">
    <citation type="submission" date="2021-01" db="EMBL/GenBank/DDBJ databases">
        <authorList>
            <person name="Eckstrom K.M.E."/>
        </authorList>
    </citation>
    <scope>NUCLEOTIDE SEQUENCE</scope>
    <source>
        <strain evidence="4">UVCC 0001</strain>
    </source>
</reference>
<keyword evidence="5" id="KW-1185">Reference proteome</keyword>